<evidence type="ECO:0000256" key="2">
    <source>
        <dbReference type="ARBA" id="ARBA00010610"/>
    </source>
</evidence>
<feature type="region of interest" description="Disordered" evidence="5">
    <location>
        <begin position="45"/>
        <end position="74"/>
    </location>
</feature>
<evidence type="ECO:0000256" key="4">
    <source>
        <dbReference type="ARBA" id="ARBA00023125"/>
    </source>
</evidence>
<accession>A0A917SLT4</accession>
<dbReference type="GO" id="GO:0005829">
    <property type="term" value="C:cytosol"/>
    <property type="evidence" value="ECO:0007669"/>
    <property type="project" value="TreeGrafter"/>
</dbReference>
<keyword evidence="8" id="KW-1185">Reference proteome</keyword>
<dbReference type="PANTHER" id="PTHR38097">
    <property type="match status" value="1"/>
</dbReference>
<dbReference type="Gene3D" id="4.10.430.10">
    <property type="entry name" value="Histone-like protein H-NS, C-terminal domain"/>
    <property type="match status" value="1"/>
</dbReference>
<evidence type="ECO:0000313" key="8">
    <source>
        <dbReference type="Proteomes" id="UP000649829"/>
    </source>
</evidence>
<keyword evidence="3" id="KW-0963">Cytoplasm</keyword>
<dbReference type="Pfam" id="PF00816">
    <property type="entry name" value="Histone_HNS"/>
    <property type="match status" value="1"/>
</dbReference>
<dbReference type="AlphaFoldDB" id="A0A917SLT4"/>
<comment type="subcellular location">
    <subcellularLocation>
        <location evidence="1">Cytoplasm</location>
        <location evidence="1">Nucleoid</location>
    </subcellularLocation>
</comment>
<dbReference type="Proteomes" id="UP000649829">
    <property type="component" value="Unassembled WGS sequence"/>
</dbReference>
<evidence type="ECO:0000259" key="6">
    <source>
        <dbReference type="SMART" id="SM00528"/>
    </source>
</evidence>
<gene>
    <name evidence="7" type="primary">spbA</name>
    <name evidence="7" type="ORF">GCM10011534_06330</name>
</gene>
<reference evidence="7" key="2">
    <citation type="submission" date="2020-09" db="EMBL/GenBank/DDBJ databases">
        <authorList>
            <person name="Sun Q."/>
            <person name="Zhou Y."/>
        </authorList>
    </citation>
    <scope>NUCLEOTIDE SEQUENCE</scope>
    <source>
        <strain evidence="7">CGMCC 1.6293</strain>
    </source>
</reference>
<proteinExistence type="inferred from homology"/>
<evidence type="ECO:0000256" key="1">
    <source>
        <dbReference type="ARBA" id="ARBA00004453"/>
    </source>
</evidence>
<comment type="similarity">
    <text evidence="2">Belongs to the histone-like protein H-NS family.</text>
</comment>
<dbReference type="SMART" id="SM00528">
    <property type="entry name" value="HNS"/>
    <property type="match status" value="1"/>
</dbReference>
<dbReference type="SUPFAM" id="SSF81273">
    <property type="entry name" value="H-NS histone-like proteins"/>
    <property type="match status" value="1"/>
</dbReference>
<feature type="domain" description="DNA-binding protein H-NS-like C-terminal" evidence="6">
    <location>
        <begin position="51"/>
        <end position="96"/>
    </location>
</feature>
<dbReference type="GO" id="GO:0003681">
    <property type="term" value="F:bent DNA binding"/>
    <property type="evidence" value="ECO:0007669"/>
    <property type="project" value="TreeGrafter"/>
</dbReference>
<evidence type="ECO:0000313" key="7">
    <source>
        <dbReference type="EMBL" id="GGL87176.1"/>
    </source>
</evidence>
<evidence type="ECO:0000256" key="5">
    <source>
        <dbReference type="SAM" id="MobiDB-lite"/>
    </source>
</evidence>
<reference evidence="7" key="1">
    <citation type="journal article" date="2014" name="Int. J. Syst. Evol. Microbiol.">
        <title>Complete genome sequence of Corynebacterium casei LMG S-19264T (=DSM 44701T), isolated from a smear-ripened cheese.</title>
        <authorList>
            <consortium name="US DOE Joint Genome Institute (JGI-PGF)"/>
            <person name="Walter F."/>
            <person name="Albersmeier A."/>
            <person name="Kalinowski J."/>
            <person name="Ruckert C."/>
        </authorList>
    </citation>
    <scope>NUCLEOTIDE SEQUENCE</scope>
    <source>
        <strain evidence="7">CGMCC 1.6293</strain>
    </source>
</reference>
<dbReference type="GO" id="GO:0032993">
    <property type="term" value="C:protein-DNA complex"/>
    <property type="evidence" value="ECO:0007669"/>
    <property type="project" value="TreeGrafter"/>
</dbReference>
<name>A0A917SLT4_9RHOB</name>
<feature type="compositionally biased region" description="Basic residues" evidence="5">
    <location>
        <begin position="52"/>
        <end position="61"/>
    </location>
</feature>
<dbReference type="PANTHER" id="PTHR38097:SF2">
    <property type="entry name" value="DNA-BINDING PROTEIN STPA"/>
    <property type="match status" value="1"/>
</dbReference>
<sequence>MSLDELKQLRKEVDNAIRTYQDRERKKALAALEEKAQEMGFSLSELTTAGSKSRKVHPAKYRHPDDSSKTWSGRGRQPAWVKEILSSGGDLDDYLIRK</sequence>
<dbReference type="EMBL" id="BMLF01000001">
    <property type="protein sequence ID" value="GGL87176.1"/>
    <property type="molecule type" value="Genomic_DNA"/>
</dbReference>
<evidence type="ECO:0000256" key="3">
    <source>
        <dbReference type="ARBA" id="ARBA00022490"/>
    </source>
</evidence>
<dbReference type="GO" id="GO:0000976">
    <property type="term" value="F:transcription cis-regulatory region binding"/>
    <property type="evidence" value="ECO:0007669"/>
    <property type="project" value="TreeGrafter"/>
</dbReference>
<keyword evidence="4" id="KW-0238">DNA-binding</keyword>
<dbReference type="GO" id="GO:0009295">
    <property type="term" value="C:nucleoid"/>
    <property type="evidence" value="ECO:0007669"/>
    <property type="project" value="UniProtKB-SubCell"/>
</dbReference>
<dbReference type="InterPro" id="IPR027444">
    <property type="entry name" value="H-NS_C_dom"/>
</dbReference>
<dbReference type="GO" id="GO:0001217">
    <property type="term" value="F:DNA-binding transcription repressor activity"/>
    <property type="evidence" value="ECO:0007669"/>
    <property type="project" value="TreeGrafter"/>
</dbReference>
<dbReference type="InterPro" id="IPR037150">
    <property type="entry name" value="H-NS_C_dom_sf"/>
</dbReference>
<organism evidence="7 8">
    <name type="scientific">Pseudooceanicola nanhaiensis</name>
    <dbReference type="NCBI Taxonomy" id="375761"/>
    <lineage>
        <taxon>Bacteria</taxon>
        <taxon>Pseudomonadati</taxon>
        <taxon>Pseudomonadota</taxon>
        <taxon>Alphaproteobacteria</taxon>
        <taxon>Rhodobacterales</taxon>
        <taxon>Paracoccaceae</taxon>
        <taxon>Pseudooceanicola</taxon>
    </lineage>
</organism>
<protein>
    <submittedName>
        <fullName evidence="7">Trans-acting regulatory protein hvrA</fullName>
    </submittedName>
</protein>
<dbReference type="GO" id="GO:0003680">
    <property type="term" value="F:minor groove of adenine-thymine-rich DNA binding"/>
    <property type="evidence" value="ECO:0007669"/>
    <property type="project" value="TreeGrafter"/>
</dbReference>
<comment type="caution">
    <text evidence="7">The sequence shown here is derived from an EMBL/GenBank/DDBJ whole genome shotgun (WGS) entry which is preliminary data.</text>
</comment>